<organism evidence="2 3">
    <name type="scientific">Pristionchus fissidentatus</name>
    <dbReference type="NCBI Taxonomy" id="1538716"/>
    <lineage>
        <taxon>Eukaryota</taxon>
        <taxon>Metazoa</taxon>
        <taxon>Ecdysozoa</taxon>
        <taxon>Nematoda</taxon>
        <taxon>Chromadorea</taxon>
        <taxon>Rhabditida</taxon>
        <taxon>Rhabditina</taxon>
        <taxon>Diplogasteromorpha</taxon>
        <taxon>Diplogasteroidea</taxon>
        <taxon>Neodiplogasteridae</taxon>
        <taxon>Pristionchus</taxon>
    </lineage>
</organism>
<dbReference type="AlphaFoldDB" id="A0AAV5VW92"/>
<dbReference type="Proteomes" id="UP001432322">
    <property type="component" value="Unassembled WGS sequence"/>
</dbReference>
<feature type="transmembrane region" description="Helical" evidence="1">
    <location>
        <begin position="62"/>
        <end position="82"/>
    </location>
</feature>
<gene>
    <name evidence="2" type="ORF">PFISCL1PPCAC_15343</name>
</gene>
<protein>
    <submittedName>
        <fullName evidence="2">Uncharacterized protein</fullName>
    </submittedName>
</protein>
<name>A0AAV5VW92_9BILA</name>
<evidence type="ECO:0000313" key="3">
    <source>
        <dbReference type="Proteomes" id="UP001432322"/>
    </source>
</evidence>
<dbReference type="EMBL" id="BTSY01000004">
    <property type="protein sequence ID" value="GMT24046.1"/>
    <property type="molecule type" value="Genomic_DNA"/>
</dbReference>
<keyword evidence="1" id="KW-0812">Transmembrane</keyword>
<keyword evidence="1" id="KW-1133">Transmembrane helix</keyword>
<sequence>RHGRRGMTLPMRVAFSSSSSRPSLLFTATGYRYRSPPVGCAQIHQRSSRRALRHARLDLSDFSIITPLLASLSYLLFFLCLLS</sequence>
<keyword evidence="3" id="KW-1185">Reference proteome</keyword>
<reference evidence="2" key="1">
    <citation type="submission" date="2023-10" db="EMBL/GenBank/DDBJ databases">
        <title>Genome assembly of Pristionchus species.</title>
        <authorList>
            <person name="Yoshida K."/>
            <person name="Sommer R.J."/>
        </authorList>
    </citation>
    <scope>NUCLEOTIDE SEQUENCE</scope>
    <source>
        <strain evidence="2">RS5133</strain>
    </source>
</reference>
<evidence type="ECO:0000313" key="2">
    <source>
        <dbReference type="EMBL" id="GMT24046.1"/>
    </source>
</evidence>
<feature type="non-terminal residue" evidence="2">
    <location>
        <position position="1"/>
    </location>
</feature>
<accession>A0AAV5VW92</accession>
<comment type="caution">
    <text evidence="2">The sequence shown here is derived from an EMBL/GenBank/DDBJ whole genome shotgun (WGS) entry which is preliminary data.</text>
</comment>
<keyword evidence="1" id="KW-0472">Membrane</keyword>
<evidence type="ECO:0000256" key="1">
    <source>
        <dbReference type="SAM" id="Phobius"/>
    </source>
</evidence>
<proteinExistence type="predicted"/>